<dbReference type="OrthoDB" id="3314392at2"/>
<dbReference type="RefSeq" id="WP_072831661.1">
    <property type="nucleotide sequence ID" value="NZ_FQXP01000006.1"/>
</dbReference>
<keyword evidence="1" id="KW-0472">Membrane</keyword>
<dbReference type="InterPro" id="IPR004697">
    <property type="entry name" value="AbgT"/>
</dbReference>
<feature type="transmembrane region" description="Helical" evidence="1">
    <location>
        <begin position="351"/>
        <end position="369"/>
    </location>
</feature>
<dbReference type="AlphaFoldDB" id="A0A1M5WNR0"/>
<dbReference type="Proteomes" id="UP000184526">
    <property type="component" value="Unassembled WGS sequence"/>
</dbReference>
<feature type="transmembrane region" description="Helical" evidence="1">
    <location>
        <begin position="389"/>
        <end position="410"/>
    </location>
</feature>
<protein>
    <submittedName>
        <fullName evidence="2">Aminobenzoyl-glutamate transport protein</fullName>
    </submittedName>
</protein>
<evidence type="ECO:0000256" key="1">
    <source>
        <dbReference type="SAM" id="Phobius"/>
    </source>
</evidence>
<feature type="transmembrane region" description="Helical" evidence="1">
    <location>
        <begin position="312"/>
        <end position="330"/>
    </location>
</feature>
<feature type="transmembrane region" description="Helical" evidence="1">
    <location>
        <begin position="30"/>
        <end position="52"/>
    </location>
</feature>
<dbReference type="GO" id="GO:1902604">
    <property type="term" value="P:p-aminobenzoyl-glutamate transmembrane transport"/>
    <property type="evidence" value="ECO:0007669"/>
    <property type="project" value="InterPro"/>
</dbReference>
<dbReference type="PANTHER" id="PTHR30282">
    <property type="entry name" value="P-AMINOBENZOYL GLUTAMATE TRANSPORTER"/>
    <property type="match status" value="1"/>
</dbReference>
<dbReference type="Pfam" id="PF03806">
    <property type="entry name" value="ABG_transport"/>
    <property type="match status" value="1"/>
</dbReference>
<feature type="transmembrane region" description="Helical" evidence="1">
    <location>
        <begin position="417"/>
        <end position="435"/>
    </location>
</feature>
<feature type="transmembrane region" description="Helical" evidence="1">
    <location>
        <begin position="172"/>
        <end position="192"/>
    </location>
</feature>
<reference evidence="2 3" key="1">
    <citation type="submission" date="2016-11" db="EMBL/GenBank/DDBJ databases">
        <authorList>
            <person name="Jaros S."/>
            <person name="Januszkiewicz K."/>
            <person name="Wedrychowicz H."/>
        </authorList>
    </citation>
    <scope>NUCLEOTIDE SEQUENCE [LARGE SCALE GENOMIC DNA]</scope>
    <source>
        <strain evidence="2 3">DSM 3089</strain>
    </source>
</reference>
<evidence type="ECO:0000313" key="2">
    <source>
        <dbReference type="EMBL" id="SHH89196.1"/>
    </source>
</evidence>
<feature type="transmembrane region" description="Helical" evidence="1">
    <location>
        <begin position="272"/>
        <end position="292"/>
    </location>
</feature>
<organism evidence="2 3">
    <name type="scientific">Clostridium collagenovorans DSM 3089</name>
    <dbReference type="NCBI Taxonomy" id="1121306"/>
    <lineage>
        <taxon>Bacteria</taxon>
        <taxon>Bacillati</taxon>
        <taxon>Bacillota</taxon>
        <taxon>Clostridia</taxon>
        <taxon>Eubacteriales</taxon>
        <taxon>Clostridiaceae</taxon>
        <taxon>Clostridium</taxon>
    </lineage>
</organism>
<dbReference type="PANTHER" id="PTHR30282:SF0">
    <property type="entry name" value="P-AMINOBENZOYL-GLUTAMATE TRANSPORT PROTEIN"/>
    <property type="match status" value="1"/>
</dbReference>
<keyword evidence="1" id="KW-0812">Transmembrane</keyword>
<keyword evidence="1" id="KW-1133">Transmembrane helix</keyword>
<dbReference type="GO" id="GO:0015558">
    <property type="term" value="F:secondary active p-aminobenzoyl-glutamate transmembrane transporter activity"/>
    <property type="evidence" value="ECO:0007669"/>
    <property type="project" value="InterPro"/>
</dbReference>
<keyword evidence="3" id="KW-1185">Reference proteome</keyword>
<feature type="transmembrane region" description="Helical" evidence="1">
    <location>
        <begin position="93"/>
        <end position="112"/>
    </location>
</feature>
<accession>A0A1M5WNR0</accession>
<feature type="transmembrane region" description="Helical" evidence="1">
    <location>
        <begin position="447"/>
        <end position="466"/>
    </location>
</feature>
<feature type="transmembrane region" description="Helical" evidence="1">
    <location>
        <begin position="132"/>
        <end position="165"/>
    </location>
</feature>
<proteinExistence type="predicted"/>
<dbReference type="STRING" id="1121306.SAMN02745196_01766"/>
<evidence type="ECO:0000313" key="3">
    <source>
        <dbReference type="Proteomes" id="UP000184526"/>
    </source>
</evidence>
<feature type="transmembrane region" description="Helical" evidence="1">
    <location>
        <begin position="478"/>
        <end position="503"/>
    </location>
</feature>
<dbReference type="EMBL" id="FQXP01000006">
    <property type="protein sequence ID" value="SHH89196.1"/>
    <property type="molecule type" value="Genomic_DNA"/>
</dbReference>
<name>A0A1M5WNR0_9CLOT</name>
<feature type="transmembrane region" description="Helical" evidence="1">
    <location>
        <begin position="220"/>
        <end position="240"/>
    </location>
</feature>
<sequence length="518" mass="54969">MKSAEKQKKGVFGKFLDFVERTGNAMPHPVTIFVIFCLAIIVISGICAKLGVSVSYEGINPKTLEKTQMTVSAVSLMSADGIRYMLTSAVKNFTSFAPLGTVLVAMLGVGVAEGTGLISAAIRKLVLSTPKSLITAVVVFAGVMSNVASDAGYIVLVPLGAVIFLSFKRHPLAGIAAAFAGVSGGFSANLMIGTIDPLLGGISTEAARIWDPAYTVEPTANLFFMMVSTILIVVLGTIVTEKIVEPRLGKYKGDTNVDVEGITAQESKGLRYALIALIALVAVILVMTVPSWGILRHPETGALLKSPFMDGMVTIILLVFLVPAIAYGIGSGSIKNDKQVVSAMSKSMASMGGYIVLVFVAAQFVAYFSHTNLGTILAVKGADFLKNTGINGIPLIIAFVILAAFINLFMGSASAKWAILAPIFIPMLMQVGFSPELTQVAYRIGDSTTNIISPLMSYFALIVTFAEKYDKESGIGTLISTMVPYSMIFLVGWVVMLIVWYMLGLPLGPGVPLHYPMM</sequence>
<gene>
    <name evidence="2" type="ORF">SAMN02745196_01766</name>
</gene>